<comment type="caution">
    <text evidence="2">The sequence shown here is derived from an EMBL/GenBank/DDBJ whole genome shotgun (WGS) entry which is preliminary data.</text>
</comment>
<keyword evidence="1" id="KW-0472">Membrane</keyword>
<gene>
    <name evidence="2" type="ORF">GCM10009754_09550</name>
</gene>
<keyword evidence="3" id="KW-1185">Reference proteome</keyword>
<evidence type="ECO:0000313" key="2">
    <source>
        <dbReference type="EMBL" id="GAA1944036.1"/>
    </source>
</evidence>
<dbReference type="Proteomes" id="UP001501116">
    <property type="component" value="Unassembled WGS sequence"/>
</dbReference>
<evidence type="ECO:0000313" key="3">
    <source>
        <dbReference type="Proteomes" id="UP001501116"/>
    </source>
</evidence>
<sequence>MWTVQLSSPAQAIEPLCESSLGAAVRAAAPLTLGLYGTWMFSIVLVWDVFVAVVLGSRRALARMDRILAWLTRLSGGFLVLFG</sequence>
<evidence type="ECO:0000256" key="1">
    <source>
        <dbReference type="SAM" id="Phobius"/>
    </source>
</evidence>
<reference evidence="3" key="1">
    <citation type="journal article" date="2019" name="Int. J. Syst. Evol. Microbiol.">
        <title>The Global Catalogue of Microorganisms (GCM) 10K type strain sequencing project: providing services to taxonomists for standard genome sequencing and annotation.</title>
        <authorList>
            <consortium name="The Broad Institute Genomics Platform"/>
            <consortium name="The Broad Institute Genome Sequencing Center for Infectious Disease"/>
            <person name="Wu L."/>
            <person name="Ma J."/>
        </authorList>
    </citation>
    <scope>NUCLEOTIDE SEQUENCE [LARGE SCALE GENOMIC DNA]</scope>
    <source>
        <strain evidence="3">JCM 14545</strain>
    </source>
</reference>
<protein>
    <recommendedName>
        <fullName evidence="4">LysE type translocator</fullName>
    </recommendedName>
</protein>
<feature type="transmembrane region" description="Helical" evidence="1">
    <location>
        <begin position="36"/>
        <end position="55"/>
    </location>
</feature>
<name>A0ABP5BG40_9PSEU</name>
<proteinExistence type="predicted"/>
<dbReference type="EMBL" id="BAAANN010000003">
    <property type="protein sequence ID" value="GAA1944036.1"/>
    <property type="molecule type" value="Genomic_DNA"/>
</dbReference>
<organism evidence="2 3">
    <name type="scientific">Amycolatopsis minnesotensis</name>
    <dbReference type="NCBI Taxonomy" id="337894"/>
    <lineage>
        <taxon>Bacteria</taxon>
        <taxon>Bacillati</taxon>
        <taxon>Actinomycetota</taxon>
        <taxon>Actinomycetes</taxon>
        <taxon>Pseudonocardiales</taxon>
        <taxon>Pseudonocardiaceae</taxon>
        <taxon>Amycolatopsis</taxon>
    </lineage>
</organism>
<keyword evidence="1" id="KW-0812">Transmembrane</keyword>
<evidence type="ECO:0008006" key="4">
    <source>
        <dbReference type="Google" id="ProtNLM"/>
    </source>
</evidence>
<keyword evidence="1" id="KW-1133">Transmembrane helix</keyword>
<accession>A0ABP5BG40</accession>